<organism evidence="2 3">
    <name type="scientific">Desulfoferula mesophila</name>
    <dbReference type="NCBI Taxonomy" id="3058419"/>
    <lineage>
        <taxon>Bacteria</taxon>
        <taxon>Pseudomonadati</taxon>
        <taxon>Thermodesulfobacteriota</taxon>
        <taxon>Desulfarculia</taxon>
        <taxon>Desulfarculales</taxon>
        <taxon>Desulfarculaceae</taxon>
        <taxon>Desulfoferula</taxon>
    </lineage>
</organism>
<dbReference type="Gene3D" id="3.40.50.620">
    <property type="entry name" value="HUPs"/>
    <property type="match status" value="1"/>
</dbReference>
<reference evidence="3" key="1">
    <citation type="journal article" date="2023" name="Arch. Microbiol.">
        <title>Desulfoferula mesophilus gen. nov. sp. nov., a mesophilic sulfate-reducing bacterium isolated from a brackish lake sediment.</title>
        <authorList>
            <person name="Watanabe T."/>
            <person name="Yabe T."/>
            <person name="Tsuji J.M."/>
            <person name="Fukui M."/>
        </authorList>
    </citation>
    <scope>NUCLEOTIDE SEQUENCE [LARGE SCALE GENOMIC DNA]</scope>
    <source>
        <strain evidence="3">12FAK</strain>
    </source>
</reference>
<evidence type="ECO:0000313" key="3">
    <source>
        <dbReference type="Proteomes" id="UP001366166"/>
    </source>
</evidence>
<dbReference type="InterPro" id="IPR006016">
    <property type="entry name" value="UspA"/>
</dbReference>
<dbReference type="AlphaFoldDB" id="A0AAU9EFT3"/>
<feature type="domain" description="UspA" evidence="1">
    <location>
        <begin position="2"/>
        <end position="102"/>
    </location>
</feature>
<proteinExistence type="predicted"/>
<gene>
    <name evidence="2" type="ORF">FAK_24180</name>
</gene>
<dbReference type="Pfam" id="PF00582">
    <property type="entry name" value="Usp"/>
    <property type="match status" value="1"/>
</dbReference>
<name>A0AAU9EFT3_9BACT</name>
<keyword evidence="3" id="KW-1185">Reference proteome</keyword>
<evidence type="ECO:0000313" key="2">
    <source>
        <dbReference type="EMBL" id="BEQ15352.1"/>
    </source>
</evidence>
<dbReference type="InterPro" id="IPR014729">
    <property type="entry name" value="Rossmann-like_a/b/a_fold"/>
</dbReference>
<accession>A0AAU9EFT3</accession>
<protein>
    <recommendedName>
        <fullName evidence="1">UspA domain-containing protein</fullName>
    </recommendedName>
</protein>
<evidence type="ECO:0000259" key="1">
    <source>
        <dbReference type="Pfam" id="PF00582"/>
    </source>
</evidence>
<dbReference type="Proteomes" id="UP001366166">
    <property type="component" value="Chromosome"/>
</dbReference>
<dbReference type="SUPFAM" id="SSF52402">
    <property type="entry name" value="Adenine nucleotide alpha hydrolases-like"/>
    <property type="match status" value="1"/>
</dbReference>
<dbReference type="RefSeq" id="WP_338599629.1">
    <property type="nucleotide sequence ID" value="NZ_AP028679.1"/>
</dbReference>
<dbReference type="EMBL" id="AP028679">
    <property type="protein sequence ID" value="BEQ15352.1"/>
    <property type="molecule type" value="Genomic_DNA"/>
</dbReference>
<sequence>MERILVGIDAQESDLAPGIHAVNLAKRIQAKIYILLVKRPNSQGEAPGERNLIARLEQLIDQARSEGLGLEYFVSEGLLENEALRFIQQNAITLLVVGQPKDGGEPAMKQFRRNLENIRLRVDCHIEVVQQREASVVTERK</sequence>
<dbReference type="KEGG" id="dmp:FAK_24180"/>